<dbReference type="SMART" id="SM00055">
    <property type="entry name" value="FCH"/>
    <property type="match status" value="1"/>
</dbReference>
<dbReference type="GO" id="GO:0030136">
    <property type="term" value="C:clathrin-coated vesicle"/>
    <property type="evidence" value="ECO:0007669"/>
    <property type="project" value="TreeGrafter"/>
</dbReference>
<proteinExistence type="inferred from homology"/>
<comment type="caution">
    <text evidence="10">The sequence shown here is derived from an EMBL/GenBank/DDBJ whole genome shotgun (WGS) entry which is preliminary data.</text>
</comment>
<evidence type="ECO:0000256" key="5">
    <source>
        <dbReference type="ARBA" id="ARBA00023136"/>
    </source>
</evidence>
<dbReference type="InterPro" id="IPR001060">
    <property type="entry name" value="FCH_dom"/>
</dbReference>
<dbReference type="SUPFAM" id="SSF103657">
    <property type="entry name" value="BAR/IMD domain-like"/>
    <property type="match status" value="1"/>
</dbReference>
<evidence type="ECO:0000256" key="8">
    <source>
        <dbReference type="SAM" id="MobiDB-lite"/>
    </source>
</evidence>
<dbReference type="Pfam" id="PF22699">
    <property type="entry name" value="GMIP-like_FCH"/>
    <property type="match status" value="1"/>
</dbReference>
<reference evidence="10" key="2">
    <citation type="submission" date="2004-02" db="EMBL/GenBank/DDBJ databases">
        <authorList>
            <consortium name="Genoscope"/>
            <consortium name="Whitehead Institute Centre for Genome Research"/>
        </authorList>
    </citation>
    <scope>NUCLEOTIDE SEQUENCE</scope>
</reference>
<evidence type="ECO:0000256" key="7">
    <source>
        <dbReference type="PROSITE-ProRule" id="PRU01077"/>
    </source>
</evidence>
<dbReference type="PROSITE" id="PS51741">
    <property type="entry name" value="F_BAR"/>
    <property type="match status" value="1"/>
</dbReference>
<gene>
    <name evidence="10" type="ORF">GSTENG00033638001</name>
</gene>
<dbReference type="EMBL" id="CAAE01015039">
    <property type="protein sequence ID" value="CAG11622.1"/>
    <property type="molecule type" value="Genomic_DNA"/>
</dbReference>
<sequence length="903" mass="98484">GEKNAGFDVLYHNMKHGQLATKELAEYIRERAAVEETYSKSMSKLAKMASNSSPQGTFAPMWDVFRVSSDKLALCHLELMRKMNDLIRDINKYGEEQVKIHRKTKEEMVGTVEAVQALQVQSAHLQKSKEVYHAKCLELDRLRKEGAPLKELEKAELKSKKAAESFASCIEKHNRVGADFEQKMSESSQKFQEIEEAHLRQMKQLIKGYSHSVEDTHVQVGQVHEEFKQNVENIGIENLIQKFAELKGTGKDKPALVGFEDYITALAPEGGKKSRAKAFRIPGLGKRDKEPDSTDSAVTEALEKENNFYSSDSDFDDEEPKKFNIQIRPVVNSNRSNAAATEKELKATVGTLTLPPNRGVLVKRHLSRNSSTAGGHSEEAEGVSPRDGEQEGLRRSTSSPNHSRLSSTVLGSDSLFGPPLESAFKSKSFDGGEQLRERRGFGASEYAAFSSDSSSPENVEDSGLDSPSHPTLGPSPEPAGWAAWPPVSQSKEQTLGRPGDPFLPVFRDPSPVRSPHPQSNPAGVWSVAIPAPPSLPPPPPAPASGAARTDRPVPPGPVRHHRCRTSTRTTKDSVRQRRPDGSFKQEILSSLFLASVHLSRGPSPISLSTQEAWPVAAAITEYISAYFKGGQHNRCLVKITGDLTMSFPAGITRIFTANPNVAVLSFRLVNISRIDHFLPNQKLLFSDPSQSDPDTRDFWFNMQALHLHLQREAELNPQASYYNVGIIKYQVGNKHASFFYSSLSGLLVRLVTGLCLFSSAVVSGPGPGSAAALSRVSAQRHGHPRVPGLPLLPRHGALHPADRRPGAAALGPHRHGPAVSAARLLERRRAAAAVETPQPLADQSQQRFGDPVRQLAVPGGAPRPPAQPGRPVCGLRNVAVGHGCGAGGQPLPHVAGQEEIRHR</sequence>
<comment type="subcellular location">
    <subcellularLocation>
        <location evidence="1">Membrane</location>
        <location evidence="1">Clathrin-coated pit</location>
        <topology evidence="1">Peripheral membrane protein</topology>
        <orientation evidence="1">Cytoplasmic side</orientation>
    </subcellularLocation>
</comment>
<dbReference type="KEGG" id="tng:GSTEN00033638G001"/>
<name>Q4RJ10_TETNG</name>
<feature type="compositionally biased region" description="Pro residues" evidence="8">
    <location>
        <begin position="530"/>
        <end position="542"/>
    </location>
</feature>
<dbReference type="GO" id="GO:0060028">
    <property type="term" value="P:convergent extension involved in axis elongation"/>
    <property type="evidence" value="ECO:0007669"/>
    <property type="project" value="UniProtKB-ARBA"/>
</dbReference>
<keyword evidence="5" id="KW-0472">Membrane</keyword>
<keyword evidence="4 7" id="KW-0175">Coiled coil</keyword>
<feature type="compositionally biased region" description="Basic and acidic residues" evidence="8">
    <location>
        <begin position="569"/>
        <end position="580"/>
    </location>
</feature>
<accession>Q4RJ10</accession>
<keyword evidence="6" id="KW-0168">Coated pit</keyword>
<evidence type="ECO:0000313" key="10">
    <source>
        <dbReference type="EMBL" id="CAG11622.1"/>
    </source>
</evidence>
<evidence type="ECO:0000256" key="1">
    <source>
        <dbReference type="ARBA" id="ARBA00004283"/>
    </source>
</evidence>
<evidence type="ECO:0000256" key="3">
    <source>
        <dbReference type="ARBA" id="ARBA00022583"/>
    </source>
</evidence>
<evidence type="ECO:0000256" key="2">
    <source>
        <dbReference type="ARBA" id="ARBA00011064"/>
    </source>
</evidence>
<evidence type="ECO:0000256" key="4">
    <source>
        <dbReference type="ARBA" id="ARBA00023054"/>
    </source>
</evidence>
<dbReference type="Gene3D" id="1.20.1270.60">
    <property type="entry name" value="Arfaptin homology (AH) domain/BAR domain"/>
    <property type="match status" value="1"/>
</dbReference>
<dbReference type="InterPro" id="IPR027267">
    <property type="entry name" value="AH/BAR_dom_sf"/>
</dbReference>
<dbReference type="OrthoDB" id="5593455at2759"/>
<dbReference type="InterPro" id="IPR054713">
    <property type="entry name" value="GMIP/FCHO2-like_FCH"/>
</dbReference>
<feature type="domain" description="F-BAR" evidence="9">
    <location>
        <begin position="1"/>
        <end position="239"/>
    </location>
</feature>
<dbReference type="InterPro" id="IPR031160">
    <property type="entry name" value="F_BAR_dom"/>
</dbReference>
<feature type="compositionally biased region" description="Basic and acidic residues" evidence="8">
    <location>
        <begin position="376"/>
        <end position="394"/>
    </location>
</feature>
<organism evidence="10">
    <name type="scientific">Tetraodon nigroviridis</name>
    <name type="common">Spotted green pufferfish</name>
    <name type="synonym">Chelonodon nigroviridis</name>
    <dbReference type="NCBI Taxonomy" id="99883"/>
    <lineage>
        <taxon>Eukaryota</taxon>
        <taxon>Metazoa</taxon>
        <taxon>Chordata</taxon>
        <taxon>Craniata</taxon>
        <taxon>Vertebrata</taxon>
        <taxon>Euteleostomi</taxon>
        <taxon>Actinopterygii</taxon>
        <taxon>Neopterygii</taxon>
        <taxon>Teleostei</taxon>
        <taxon>Neoteleostei</taxon>
        <taxon>Acanthomorphata</taxon>
        <taxon>Eupercaria</taxon>
        <taxon>Tetraodontiformes</taxon>
        <taxon>Tetradontoidea</taxon>
        <taxon>Tetraodontidae</taxon>
        <taxon>Tetraodon</taxon>
    </lineage>
</organism>
<dbReference type="InterPro" id="IPR018808">
    <property type="entry name" value="Muniscin_C"/>
</dbReference>
<keyword evidence="3" id="KW-0254">Endocytosis</keyword>
<dbReference type="AlphaFoldDB" id="Q4RJ10"/>
<evidence type="ECO:0000256" key="6">
    <source>
        <dbReference type="ARBA" id="ARBA00023176"/>
    </source>
</evidence>
<dbReference type="Pfam" id="PF10291">
    <property type="entry name" value="muHD"/>
    <property type="match status" value="1"/>
</dbReference>
<feature type="non-terminal residue" evidence="10">
    <location>
        <position position="1"/>
    </location>
</feature>
<dbReference type="GO" id="GO:0048268">
    <property type="term" value="P:clathrin coat assembly"/>
    <property type="evidence" value="ECO:0007669"/>
    <property type="project" value="TreeGrafter"/>
</dbReference>
<evidence type="ECO:0000259" key="9">
    <source>
        <dbReference type="PROSITE" id="PS51741"/>
    </source>
</evidence>
<feature type="compositionally biased region" description="Polar residues" evidence="8">
    <location>
        <begin position="395"/>
        <end position="411"/>
    </location>
</feature>
<dbReference type="PANTHER" id="PTHR23065">
    <property type="entry name" value="PROLINE-SERINE-THREONINE PHOSPHATASE INTERACTING PROTEIN 1"/>
    <property type="match status" value="1"/>
</dbReference>
<reference evidence="10" key="1">
    <citation type="journal article" date="2004" name="Nature">
        <title>Genome duplication in the teleost fish Tetraodon nigroviridis reveals the early vertebrate proto-karyotype.</title>
        <authorList>
            <person name="Jaillon O."/>
            <person name="Aury J.-M."/>
            <person name="Brunet F."/>
            <person name="Petit J.-L."/>
            <person name="Stange-Thomann N."/>
            <person name="Mauceli E."/>
            <person name="Bouneau L."/>
            <person name="Fischer C."/>
            <person name="Ozouf-Costaz C."/>
            <person name="Bernot A."/>
            <person name="Nicaud S."/>
            <person name="Jaffe D."/>
            <person name="Fisher S."/>
            <person name="Lutfalla G."/>
            <person name="Dossat C."/>
            <person name="Segurens B."/>
            <person name="Dasilva C."/>
            <person name="Salanoubat M."/>
            <person name="Levy M."/>
            <person name="Boudet N."/>
            <person name="Castellano S."/>
            <person name="Anthouard V."/>
            <person name="Jubin C."/>
            <person name="Castelli V."/>
            <person name="Katinka M."/>
            <person name="Vacherie B."/>
            <person name="Biemont C."/>
            <person name="Skalli Z."/>
            <person name="Cattolico L."/>
            <person name="Poulain J."/>
            <person name="De Berardinis V."/>
            <person name="Cruaud C."/>
            <person name="Duprat S."/>
            <person name="Brottier P."/>
            <person name="Coutanceau J.-P."/>
            <person name="Gouzy J."/>
            <person name="Parra G."/>
            <person name="Lardier G."/>
            <person name="Chapple C."/>
            <person name="McKernan K.J."/>
            <person name="McEwan P."/>
            <person name="Bosak S."/>
            <person name="Kellis M."/>
            <person name="Volff J.-N."/>
            <person name="Guigo R."/>
            <person name="Zody M.C."/>
            <person name="Mesirov J."/>
            <person name="Lindblad-Toh K."/>
            <person name="Birren B."/>
            <person name="Nusbaum C."/>
            <person name="Kahn D."/>
            <person name="Robinson-Rechavi M."/>
            <person name="Laudet V."/>
            <person name="Schachter V."/>
            <person name="Quetier F."/>
            <person name="Saurin W."/>
            <person name="Scarpelli C."/>
            <person name="Wincker P."/>
            <person name="Lander E.S."/>
            <person name="Weissenbach J."/>
            <person name="Roest Crollius H."/>
        </authorList>
    </citation>
    <scope>NUCLEOTIDE SEQUENCE [LARGE SCALE GENOMIC DNA]</scope>
</reference>
<protein>
    <submittedName>
        <fullName evidence="10">(spotted green pufferfish) hypothetical protein</fullName>
    </submittedName>
</protein>
<feature type="compositionally biased region" description="Basic and acidic residues" evidence="8">
    <location>
        <begin position="427"/>
        <end position="440"/>
    </location>
</feature>
<feature type="region of interest" description="Disordered" evidence="8">
    <location>
        <begin position="884"/>
        <end position="903"/>
    </location>
</feature>
<dbReference type="GO" id="GO:0005886">
    <property type="term" value="C:plasma membrane"/>
    <property type="evidence" value="ECO:0007669"/>
    <property type="project" value="TreeGrafter"/>
</dbReference>
<dbReference type="GO" id="GO:0072583">
    <property type="term" value="P:clathrin-dependent endocytosis"/>
    <property type="evidence" value="ECO:0007669"/>
    <property type="project" value="TreeGrafter"/>
</dbReference>
<dbReference type="FunFam" id="1.20.1270.60:FF:000016">
    <property type="entry name" value="FCH domain only protein 2"/>
    <property type="match status" value="1"/>
</dbReference>
<dbReference type="PANTHER" id="PTHR23065:SF6">
    <property type="entry name" value="F-BAR DOMAIN ONLY PROTEIN 1"/>
    <property type="match status" value="1"/>
</dbReference>
<comment type="similarity">
    <text evidence="2">Belongs to the FCHO family.</text>
</comment>
<feature type="region of interest" description="Disordered" evidence="8">
    <location>
        <begin position="368"/>
        <end position="580"/>
    </location>
</feature>
<feature type="compositionally biased region" description="Low complexity" evidence="8">
    <location>
        <begin position="443"/>
        <end position="455"/>
    </location>
</feature>
<dbReference type="GO" id="GO:0005905">
    <property type="term" value="C:clathrin-coated pit"/>
    <property type="evidence" value="ECO:0007669"/>
    <property type="project" value="UniProtKB-SubCell"/>
</dbReference>